<accession>X0RVW9</accession>
<organism evidence="1">
    <name type="scientific">marine sediment metagenome</name>
    <dbReference type="NCBI Taxonomy" id="412755"/>
    <lineage>
        <taxon>unclassified sequences</taxon>
        <taxon>metagenomes</taxon>
        <taxon>ecological metagenomes</taxon>
    </lineage>
</organism>
<dbReference type="AlphaFoldDB" id="X0RVW9"/>
<comment type="caution">
    <text evidence="1">The sequence shown here is derived from an EMBL/GenBank/DDBJ whole genome shotgun (WGS) entry which is preliminary data.</text>
</comment>
<evidence type="ECO:0000313" key="1">
    <source>
        <dbReference type="EMBL" id="GAF72949.1"/>
    </source>
</evidence>
<name>X0RVW9_9ZZZZ</name>
<gene>
    <name evidence="1" type="ORF">S01H1_17546</name>
</gene>
<proteinExistence type="predicted"/>
<dbReference type="EMBL" id="BARS01009318">
    <property type="protein sequence ID" value="GAF72949.1"/>
    <property type="molecule type" value="Genomic_DNA"/>
</dbReference>
<sequence>MVLKSKKKLFETLERFRPTYFSGVVSKGLRHPKISNETYGQMSCIYIYCADGESAIIVKRELRISGFKINEYDPERAIEVHVSYFKGHHWDE</sequence>
<protein>
    <submittedName>
        <fullName evidence="1">Uncharacterized protein</fullName>
    </submittedName>
</protein>
<reference evidence="1" key="1">
    <citation type="journal article" date="2014" name="Front. Microbiol.">
        <title>High frequency of phylogenetically diverse reductive dehalogenase-homologous genes in deep subseafloor sedimentary metagenomes.</title>
        <authorList>
            <person name="Kawai M."/>
            <person name="Futagami T."/>
            <person name="Toyoda A."/>
            <person name="Takaki Y."/>
            <person name="Nishi S."/>
            <person name="Hori S."/>
            <person name="Arai W."/>
            <person name="Tsubouchi T."/>
            <person name="Morono Y."/>
            <person name="Uchiyama I."/>
            <person name="Ito T."/>
            <person name="Fujiyama A."/>
            <person name="Inagaki F."/>
            <person name="Takami H."/>
        </authorList>
    </citation>
    <scope>NUCLEOTIDE SEQUENCE</scope>
    <source>
        <strain evidence="1">Expedition CK06-06</strain>
    </source>
</reference>